<keyword evidence="1" id="KW-0175">Coiled coil</keyword>
<evidence type="ECO:0000313" key="3">
    <source>
        <dbReference type="Proteomes" id="UP001165427"/>
    </source>
</evidence>
<dbReference type="EMBL" id="JALJRB010000009">
    <property type="protein sequence ID" value="MCJ8500855.1"/>
    <property type="molecule type" value="Genomic_DNA"/>
</dbReference>
<gene>
    <name evidence="2" type="ORF">MRX98_09755</name>
</gene>
<organism evidence="2 3">
    <name type="scientific">Desulfatitalea alkaliphila</name>
    <dbReference type="NCBI Taxonomy" id="2929485"/>
    <lineage>
        <taxon>Bacteria</taxon>
        <taxon>Pseudomonadati</taxon>
        <taxon>Thermodesulfobacteriota</taxon>
        <taxon>Desulfobacteria</taxon>
        <taxon>Desulfobacterales</taxon>
        <taxon>Desulfosarcinaceae</taxon>
        <taxon>Desulfatitalea</taxon>
    </lineage>
</organism>
<accession>A0AA41R4N6</accession>
<feature type="coiled-coil region" evidence="1">
    <location>
        <begin position="96"/>
        <end position="123"/>
    </location>
</feature>
<evidence type="ECO:0000256" key="1">
    <source>
        <dbReference type="SAM" id="Coils"/>
    </source>
</evidence>
<sequence>MSDASMLKTDRGKMNSLYEMAGFCEDPRDKDLISEAKWLLESQFMVIIAACEKYNDNIANWEEYVNNTVIPRVVGLLKDKLSADSEKVGAVIQGVVNSLQIKLDEEKSRLEKLKDNIQLLGGSIQ</sequence>
<comment type="caution">
    <text evidence="2">The sequence shown here is derived from an EMBL/GenBank/DDBJ whole genome shotgun (WGS) entry which is preliminary data.</text>
</comment>
<dbReference type="AlphaFoldDB" id="A0AA41R4N6"/>
<reference evidence="2" key="1">
    <citation type="submission" date="2022-04" db="EMBL/GenBank/DDBJ databases">
        <title>Desulfatitalea alkaliphila sp. nov., a novel anaerobic sulfate-reducing bacterium isolated from terrestrial mud volcano, Taman Peninsula, Russia.</title>
        <authorList>
            <person name="Khomyakova M.A."/>
            <person name="Merkel A.Y."/>
            <person name="Slobodkin A.I."/>
        </authorList>
    </citation>
    <scope>NUCLEOTIDE SEQUENCE</scope>
    <source>
        <strain evidence="2">M08but</strain>
    </source>
</reference>
<keyword evidence="3" id="KW-1185">Reference proteome</keyword>
<protein>
    <submittedName>
        <fullName evidence="2">Uncharacterized protein</fullName>
    </submittedName>
</protein>
<dbReference type="RefSeq" id="WP_246906499.1">
    <property type="nucleotide sequence ID" value="NZ_JALJRB010000009.1"/>
</dbReference>
<evidence type="ECO:0000313" key="2">
    <source>
        <dbReference type="EMBL" id="MCJ8500855.1"/>
    </source>
</evidence>
<dbReference type="Proteomes" id="UP001165427">
    <property type="component" value="Unassembled WGS sequence"/>
</dbReference>
<proteinExistence type="predicted"/>
<name>A0AA41R4N6_9BACT</name>